<evidence type="ECO:0000256" key="10">
    <source>
        <dbReference type="PROSITE-ProRule" id="PRU01097"/>
    </source>
</evidence>
<dbReference type="PROSITE" id="PS51761">
    <property type="entry name" value="GH11_3"/>
    <property type="match status" value="1"/>
</dbReference>
<dbReference type="SUPFAM" id="SSF49899">
    <property type="entry name" value="Concanavalin A-like lectins/glucanases"/>
    <property type="match status" value="1"/>
</dbReference>
<keyword evidence="6 10" id="KW-0378">Hydrolase</keyword>
<dbReference type="InterPro" id="IPR013320">
    <property type="entry name" value="ConA-like_dom_sf"/>
</dbReference>
<sequence>MFFTKAILAASVAASGVVAAPSLFERQQGTPNEEGTHDGYFFSWWSDGASPATYTNLAGGSYSVEWQSGGNLVGGKGWNPGSARDVSYEADWYVENNGNSVSSTSTPYVYPWKLGTQLTWSLQYLTVYGWTVDPLIEYYIVEAHGEYNPGSAGEPRGSVDYDGSTYQLYEATRVDAPSINGTQTFQQYFAVREQHRTSGTVDTGVFFDAWAGANMPLGNHYYMILATEAYQSQGNSQVTITSGP</sequence>
<evidence type="ECO:0000256" key="9">
    <source>
        <dbReference type="ARBA" id="ARBA00023326"/>
    </source>
</evidence>
<feature type="active site" description="Nucleophile" evidence="10">
    <location>
        <position position="137"/>
    </location>
</feature>
<comment type="caution">
    <text evidence="14">The sequence shown here is derived from an EMBL/GenBank/DDBJ whole genome shotgun (WGS) entry which is preliminary data.</text>
</comment>
<comment type="catalytic activity">
    <reaction evidence="1 10 11">
        <text>Endohydrolysis of (1-&gt;4)-beta-D-xylosidic linkages in xylans.</text>
        <dbReference type="EC" id="3.2.1.8"/>
    </reaction>
</comment>
<keyword evidence="15" id="KW-1185">Reference proteome</keyword>
<dbReference type="InterPro" id="IPR001137">
    <property type="entry name" value="Glyco_hydro_11"/>
</dbReference>
<dbReference type="Gene3D" id="2.60.120.180">
    <property type="match status" value="1"/>
</dbReference>
<reference evidence="15" key="1">
    <citation type="journal article" date="2014" name="Genome Announc.">
        <title>Genome sequence and annotation of Acremonium chrysogenum, producer of the beta-lactam antibiotic cephalosporin C.</title>
        <authorList>
            <person name="Terfehr D."/>
            <person name="Dahlmann T.A."/>
            <person name="Specht T."/>
            <person name="Zadra I."/>
            <person name="Kuernsteiner H."/>
            <person name="Kueck U."/>
        </authorList>
    </citation>
    <scope>NUCLEOTIDE SEQUENCE [LARGE SCALE GENOMIC DNA]</scope>
    <source>
        <strain evidence="15">ATCC 11550 / CBS 779.69 / DSM 880 / IAM 14645 / JCM 23072 / IMI 49137</strain>
    </source>
</reference>
<dbReference type="GO" id="GO:0045493">
    <property type="term" value="P:xylan catabolic process"/>
    <property type="evidence" value="ECO:0007669"/>
    <property type="project" value="UniProtKB-UniRule"/>
</dbReference>
<keyword evidence="12" id="KW-0732">Signal</keyword>
<keyword evidence="7 10" id="KW-0119">Carbohydrate metabolism</keyword>
<feature type="active site" description="Proton donor" evidence="10">
    <location>
        <position position="228"/>
    </location>
</feature>
<dbReference type="STRING" id="857340.A0A086STL7"/>
<evidence type="ECO:0000313" key="15">
    <source>
        <dbReference type="Proteomes" id="UP000029964"/>
    </source>
</evidence>
<dbReference type="OrthoDB" id="2115822at2759"/>
<feature type="domain" description="GH11" evidence="13">
    <location>
        <begin position="28"/>
        <end position="241"/>
    </location>
</feature>
<dbReference type="EC" id="3.2.1.8" evidence="4 10"/>
<organism evidence="14 15">
    <name type="scientific">Hapsidospora chrysogenum (strain ATCC 11550 / CBS 779.69 / DSM 880 / IAM 14645 / JCM 23072 / IMI 49137)</name>
    <name type="common">Acremonium chrysogenum</name>
    <dbReference type="NCBI Taxonomy" id="857340"/>
    <lineage>
        <taxon>Eukaryota</taxon>
        <taxon>Fungi</taxon>
        <taxon>Dikarya</taxon>
        <taxon>Ascomycota</taxon>
        <taxon>Pezizomycotina</taxon>
        <taxon>Sordariomycetes</taxon>
        <taxon>Hypocreomycetidae</taxon>
        <taxon>Hypocreales</taxon>
        <taxon>Bionectriaceae</taxon>
        <taxon>Hapsidospora</taxon>
    </lineage>
</organism>
<name>A0A086STL7_HAPC1</name>
<dbReference type="PANTHER" id="PTHR46828:SF2">
    <property type="entry name" value="ENDO-1,4-BETA-XYLANASE A-RELATED"/>
    <property type="match status" value="1"/>
</dbReference>
<dbReference type="InterPro" id="IPR013319">
    <property type="entry name" value="GH11/12"/>
</dbReference>
<evidence type="ECO:0000256" key="3">
    <source>
        <dbReference type="ARBA" id="ARBA00007792"/>
    </source>
</evidence>
<keyword evidence="9 10" id="KW-0624">Polysaccharide degradation</keyword>
<feature type="signal peptide" evidence="12">
    <location>
        <begin position="1"/>
        <end position="19"/>
    </location>
</feature>
<proteinExistence type="inferred from homology"/>
<dbReference type="InterPro" id="IPR033123">
    <property type="entry name" value="GH11_dom"/>
</dbReference>
<dbReference type="Pfam" id="PF00457">
    <property type="entry name" value="Glyco_hydro_11"/>
    <property type="match status" value="2"/>
</dbReference>
<dbReference type="HOGENOM" id="CLU_052631_0_0_1"/>
<keyword evidence="5 10" id="KW-0858">Xylan degradation</keyword>
<dbReference type="PANTHER" id="PTHR46828">
    <property type="entry name" value="ENDO-1,4-BETA-XYLANASE A-RELATED"/>
    <property type="match status" value="1"/>
</dbReference>
<evidence type="ECO:0000259" key="13">
    <source>
        <dbReference type="PROSITE" id="PS51761"/>
    </source>
</evidence>
<keyword evidence="8 10" id="KW-0326">Glycosidase</keyword>
<dbReference type="PRINTS" id="PR00911">
    <property type="entry name" value="GLHYDRLASE11"/>
</dbReference>
<evidence type="ECO:0000256" key="8">
    <source>
        <dbReference type="ARBA" id="ARBA00023295"/>
    </source>
</evidence>
<gene>
    <name evidence="14" type="ORF">ACRE_088860</name>
</gene>
<dbReference type="Proteomes" id="UP000029964">
    <property type="component" value="Unassembled WGS sequence"/>
</dbReference>
<dbReference type="AlphaFoldDB" id="A0A086STL7"/>
<dbReference type="UniPathway" id="UPA00114"/>
<feature type="chain" id="PRO_5001815170" description="Endo-1,4-beta-xylanase" evidence="12">
    <location>
        <begin position="20"/>
        <end position="244"/>
    </location>
</feature>
<evidence type="ECO:0000256" key="12">
    <source>
        <dbReference type="SAM" id="SignalP"/>
    </source>
</evidence>
<dbReference type="GO" id="GO:0031176">
    <property type="term" value="F:endo-1,4-beta-xylanase activity"/>
    <property type="evidence" value="ECO:0007669"/>
    <property type="project" value="UniProtKB-UniRule"/>
</dbReference>
<evidence type="ECO:0000256" key="6">
    <source>
        <dbReference type="ARBA" id="ARBA00022801"/>
    </source>
</evidence>
<protein>
    <recommendedName>
        <fullName evidence="4 10">Endo-1,4-beta-xylanase</fullName>
        <ecNumber evidence="4 10">3.2.1.8</ecNumber>
    </recommendedName>
</protein>
<accession>A0A086STL7</accession>
<comment type="similarity">
    <text evidence="3 10 11">Belongs to the glycosyl hydrolase 11 (cellulase G) family.</text>
</comment>
<comment type="pathway">
    <text evidence="2 10 11">Glycan degradation; xylan degradation.</text>
</comment>
<evidence type="ECO:0000256" key="11">
    <source>
        <dbReference type="RuleBase" id="RU362015"/>
    </source>
</evidence>
<evidence type="ECO:0000256" key="2">
    <source>
        <dbReference type="ARBA" id="ARBA00004851"/>
    </source>
</evidence>
<dbReference type="PROSITE" id="PS00776">
    <property type="entry name" value="GH11_1"/>
    <property type="match status" value="1"/>
</dbReference>
<dbReference type="EMBL" id="JPKY01000205">
    <property type="protein sequence ID" value="KFH40449.1"/>
    <property type="molecule type" value="Genomic_DNA"/>
</dbReference>
<evidence type="ECO:0000313" key="14">
    <source>
        <dbReference type="EMBL" id="KFH40449.1"/>
    </source>
</evidence>
<dbReference type="InterPro" id="IPR018208">
    <property type="entry name" value="GH11_AS_1"/>
</dbReference>
<evidence type="ECO:0000256" key="1">
    <source>
        <dbReference type="ARBA" id="ARBA00000681"/>
    </source>
</evidence>
<evidence type="ECO:0000256" key="4">
    <source>
        <dbReference type="ARBA" id="ARBA00012590"/>
    </source>
</evidence>
<evidence type="ECO:0000256" key="7">
    <source>
        <dbReference type="ARBA" id="ARBA00023277"/>
    </source>
</evidence>
<evidence type="ECO:0000256" key="5">
    <source>
        <dbReference type="ARBA" id="ARBA00022651"/>
    </source>
</evidence>